<dbReference type="InterPro" id="IPR019979">
    <property type="entry name" value="Ribosomal_uS17_CS"/>
</dbReference>
<evidence type="ECO:0000256" key="1">
    <source>
        <dbReference type="ARBA" id="ARBA00010254"/>
    </source>
</evidence>
<evidence type="ECO:0000313" key="8">
    <source>
        <dbReference type="EMBL" id="OGC03266.1"/>
    </source>
</evidence>
<dbReference type="GO" id="GO:0019843">
    <property type="term" value="F:rRNA binding"/>
    <property type="evidence" value="ECO:0007669"/>
    <property type="project" value="UniProtKB-UniRule"/>
</dbReference>
<evidence type="ECO:0000313" key="9">
    <source>
        <dbReference type="Proteomes" id="UP000176938"/>
    </source>
</evidence>
<dbReference type="GO" id="GO:0006412">
    <property type="term" value="P:translation"/>
    <property type="evidence" value="ECO:0007669"/>
    <property type="project" value="UniProtKB-UniRule"/>
</dbReference>
<dbReference type="CDD" id="cd00364">
    <property type="entry name" value="Ribosomal_uS17"/>
    <property type="match status" value="1"/>
</dbReference>
<comment type="function">
    <text evidence="6">One of the primary rRNA binding proteins, it binds specifically to the 5'-end of 16S ribosomal RNA.</text>
</comment>
<dbReference type="Pfam" id="PF00366">
    <property type="entry name" value="Ribosomal_S17"/>
    <property type="match status" value="1"/>
</dbReference>
<reference evidence="8 9" key="1">
    <citation type="journal article" date="2016" name="Nat. Commun.">
        <title>Thousands of microbial genomes shed light on interconnected biogeochemical processes in an aquifer system.</title>
        <authorList>
            <person name="Anantharaman K."/>
            <person name="Brown C.T."/>
            <person name="Hug L.A."/>
            <person name="Sharon I."/>
            <person name="Castelle C.J."/>
            <person name="Probst A.J."/>
            <person name="Thomas B.C."/>
            <person name="Singh A."/>
            <person name="Wilkins M.J."/>
            <person name="Karaoz U."/>
            <person name="Brodie E.L."/>
            <person name="Williams K.H."/>
            <person name="Hubbard S.S."/>
            <person name="Banfield J.F."/>
        </authorList>
    </citation>
    <scope>NUCLEOTIDE SEQUENCE [LARGE SCALE GENOMIC DNA]</scope>
</reference>
<dbReference type="NCBIfam" id="TIGR03635">
    <property type="entry name" value="uS17_bact"/>
    <property type="match status" value="1"/>
</dbReference>
<dbReference type="InterPro" id="IPR012340">
    <property type="entry name" value="NA-bd_OB-fold"/>
</dbReference>
<dbReference type="AlphaFoldDB" id="A0A1F4R589"/>
<dbReference type="EMBL" id="METP01000058">
    <property type="protein sequence ID" value="OGC03266.1"/>
    <property type="molecule type" value="Genomic_DNA"/>
</dbReference>
<dbReference type="PANTHER" id="PTHR10744:SF1">
    <property type="entry name" value="SMALL RIBOSOMAL SUBUNIT PROTEIN US17M"/>
    <property type="match status" value="1"/>
</dbReference>
<evidence type="ECO:0000256" key="2">
    <source>
        <dbReference type="ARBA" id="ARBA00022730"/>
    </source>
</evidence>
<evidence type="ECO:0000256" key="5">
    <source>
        <dbReference type="ARBA" id="ARBA00023274"/>
    </source>
</evidence>
<organism evidence="8 9">
    <name type="scientific">candidate division WOR-1 bacterium RIFCSPLOWO2_02_FULL_46_20</name>
    <dbReference type="NCBI Taxonomy" id="1802567"/>
    <lineage>
        <taxon>Bacteria</taxon>
        <taxon>Bacillati</taxon>
        <taxon>Saganbacteria</taxon>
    </lineage>
</organism>
<proteinExistence type="inferred from homology"/>
<dbReference type="HAMAP" id="MF_01345_B">
    <property type="entry name" value="Ribosomal_uS17_B"/>
    <property type="match status" value="1"/>
</dbReference>
<dbReference type="GO" id="GO:0003735">
    <property type="term" value="F:structural constituent of ribosome"/>
    <property type="evidence" value="ECO:0007669"/>
    <property type="project" value="UniProtKB-UniRule"/>
</dbReference>
<accession>A0A1F4R589</accession>
<comment type="caution">
    <text evidence="8">The sequence shown here is derived from an EMBL/GenBank/DDBJ whole genome shotgun (WGS) entry which is preliminary data.</text>
</comment>
<gene>
    <name evidence="6" type="primary">rpsQ</name>
    <name evidence="8" type="ORF">A3H38_00790</name>
</gene>
<keyword evidence="3 6" id="KW-0694">RNA-binding</keyword>
<sequence>MRKERAKLERGKRKIKVGIVVSAKMNKTAVVEVKTTYPHPFYQKVVRASKKFKAHDEKNECAVGDRVEIMETKPISRDKRWRLVKILGKGNVNVHELPKMKEKKVDTTGEPVTRS</sequence>
<dbReference type="PANTHER" id="PTHR10744">
    <property type="entry name" value="40S RIBOSOMAL PROTEIN S11 FAMILY MEMBER"/>
    <property type="match status" value="1"/>
</dbReference>
<dbReference type="Gene3D" id="2.40.50.140">
    <property type="entry name" value="Nucleic acid-binding proteins"/>
    <property type="match status" value="1"/>
</dbReference>
<dbReference type="NCBIfam" id="NF004123">
    <property type="entry name" value="PRK05610.1"/>
    <property type="match status" value="1"/>
</dbReference>
<evidence type="ECO:0000256" key="3">
    <source>
        <dbReference type="ARBA" id="ARBA00022884"/>
    </source>
</evidence>
<keyword evidence="4 6" id="KW-0689">Ribosomal protein</keyword>
<keyword evidence="5 6" id="KW-0687">Ribonucleoprotein</keyword>
<evidence type="ECO:0000256" key="6">
    <source>
        <dbReference type="HAMAP-Rule" id="MF_01345"/>
    </source>
</evidence>
<dbReference type="Proteomes" id="UP000176938">
    <property type="component" value="Unassembled WGS sequence"/>
</dbReference>
<comment type="similarity">
    <text evidence="1 6 7">Belongs to the universal ribosomal protein uS17 family.</text>
</comment>
<comment type="subunit">
    <text evidence="6">Part of the 30S ribosomal subunit.</text>
</comment>
<dbReference type="InterPro" id="IPR019984">
    <property type="entry name" value="Ribosomal_uS17_bact/chlr"/>
</dbReference>
<protein>
    <recommendedName>
        <fullName evidence="6">Small ribosomal subunit protein uS17</fullName>
    </recommendedName>
</protein>
<evidence type="ECO:0000256" key="7">
    <source>
        <dbReference type="RuleBase" id="RU003872"/>
    </source>
</evidence>
<dbReference type="GO" id="GO:0022627">
    <property type="term" value="C:cytosolic small ribosomal subunit"/>
    <property type="evidence" value="ECO:0007669"/>
    <property type="project" value="UniProtKB-UniRule"/>
</dbReference>
<dbReference type="PRINTS" id="PR00973">
    <property type="entry name" value="RIBOSOMALS17"/>
</dbReference>
<evidence type="ECO:0000256" key="4">
    <source>
        <dbReference type="ARBA" id="ARBA00022980"/>
    </source>
</evidence>
<dbReference type="PROSITE" id="PS00056">
    <property type="entry name" value="RIBOSOMAL_S17"/>
    <property type="match status" value="1"/>
</dbReference>
<name>A0A1F4R589_UNCSA</name>
<keyword evidence="2 6" id="KW-0699">rRNA-binding</keyword>
<dbReference type="InterPro" id="IPR000266">
    <property type="entry name" value="Ribosomal_uS17"/>
</dbReference>
<dbReference type="SUPFAM" id="SSF50249">
    <property type="entry name" value="Nucleic acid-binding proteins"/>
    <property type="match status" value="1"/>
</dbReference>